<name>A0A5B7FRA4_PORTR</name>
<organism evidence="2 3">
    <name type="scientific">Portunus trituberculatus</name>
    <name type="common">Swimming crab</name>
    <name type="synonym">Neptunus trituberculatus</name>
    <dbReference type="NCBI Taxonomy" id="210409"/>
    <lineage>
        <taxon>Eukaryota</taxon>
        <taxon>Metazoa</taxon>
        <taxon>Ecdysozoa</taxon>
        <taxon>Arthropoda</taxon>
        <taxon>Crustacea</taxon>
        <taxon>Multicrustacea</taxon>
        <taxon>Malacostraca</taxon>
        <taxon>Eumalacostraca</taxon>
        <taxon>Eucarida</taxon>
        <taxon>Decapoda</taxon>
        <taxon>Pleocyemata</taxon>
        <taxon>Brachyura</taxon>
        <taxon>Eubrachyura</taxon>
        <taxon>Portunoidea</taxon>
        <taxon>Portunidae</taxon>
        <taxon>Portuninae</taxon>
        <taxon>Portunus</taxon>
    </lineage>
</organism>
<accession>A0A5B7FRA4</accession>
<comment type="caution">
    <text evidence="2">The sequence shown here is derived from an EMBL/GenBank/DDBJ whole genome shotgun (WGS) entry which is preliminary data.</text>
</comment>
<dbReference type="EMBL" id="VSRR010007749">
    <property type="protein sequence ID" value="MPC47458.1"/>
    <property type="molecule type" value="Genomic_DNA"/>
</dbReference>
<keyword evidence="3" id="KW-1185">Reference proteome</keyword>
<evidence type="ECO:0000256" key="1">
    <source>
        <dbReference type="SAM" id="MobiDB-lite"/>
    </source>
</evidence>
<gene>
    <name evidence="2" type="ORF">E2C01_041204</name>
</gene>
<dbReference type="Proteomes" id="UP000324222">
    <property type="component" value="Unassembled WGS sequence"/>
</dbReference>
<reference evidence="2 3" key="1">
    <citation type="submission" date="2019-05" db="EMBL/GenBank/DDBJ databases">
        <title>Another draft genome of Portunus trituberculatus and its Hox gene families provides insights of decapod evolution.</title>
        <authorList>
            <person name="Jeong J.-H."/>
            <person name="Song I."/>
            <person name="Kim S."/>
            <person name="Choi T."/>
            <person name="Kim D."/>
            <person name="Ryu S."/>
            <person name="Kim W."/>
        </authorList>
    </citation>
    <scope>NUCLEOTIDE SEQUENCE [LARGE SCALE GENOMIC DNA]</scope>
    <source>
        <tissue evidence="2">Muscle</tissue>
    </source>
</reference>
<dbReference type="AlphaFoldDB" id="A0A5B7FRA4"/>
<sequence>MVGGGERRTRWSWARQKGKGREGIGRIGKGGSVAEGRAALRLSRVAGRGQDDTRTYKRCRGGEREA</sequence>
<evidence type="ECO:0000313" key="2">
    <source>
        <dbReference type="EMBL" id="MPC47458.1"/>
    </source>
</evidence>
<proteinExistence type="predicted"/>
<feature type="region of interest" description="Disordered" evidence="1">
    <location>
        <begin position="45"/>
        <end position="66"/>
    </location>
</feature>
<protein>
    <submittedName>
        <fullName evidence="2">Uncharacterized protein</fullName>
    </submittedName>
</protein>
<feature type="compositionally biased region" description="Basic and acidic residues" evidence="1">
    <location>
        <begin position="49"/>
        <end position="66"/>
    </location>
</feature>
<evidence type="ECO:0000313" key="3">
    <source>
        <dbReference type="Proteomes" id="UP000324222"/>
    </source>
</evidence>
<feature type="region of interest" description="Disordered" evidence="1">
    <location>
        <begin position="1"/>
        <end position="30"/>
    </location>
</feature>